<reference evidence="7 8" key="1">
    <citation type="journal article" date="2021" name="Nat. Plants">
        <title>The Taxus genome provides insights into paclitaxel biosynthesis.</title>
        <authorList>
            <person name="Xiong X."/>
            <person name="Gou J."/>
            <person name="Liao Q."/>
            <person name="Li Y."/>
            <person name="Zhou Q."/>
            <person name="Bi G."/>
            <person name="Li C."/>
            <person name="Du R."/>
            <person name="Wang X."/>
            <person name="Sun T."/>
            <person name="Guo L."/>
            <person name="Liang H."/>
            <person name="Lu P."/>
            <person name="Wu Y."/>
            <person name="Zhang Z."/>
            <person name="Ro D.K."/>
            <person name="Shang Y."/>
            <person name="Huang S."/>
            <person name="Yan J."/>
        </authorList>
    </citation>
    <scope>NUCLEOTIDE SEQUENCE [LARGE SCALE GENOMIC DNA]</scope>
    <source>
        <strain evidence="7">Ta-2019</strain>
    </source>
</reference>
<proteinExistence type="predicted"/>
<dbReference type="InterPro" id="IPR003100">
    <property type="entry name" value="PAZ_dom"/>
</dbReference>
<dbReference type="InterPro" id="IPR001650">
    <property type="entry name" value="Helicase_C-like"/>
</dbReference>
<dbReference type="AlphaFoldDB" id="A0AA38FD69"/>
<dbReference type="Gene3D" id="3.40.50.300">
    <property type="entry name" value="P-loop containing nucleotide triphosphate hydrolases"/>
    <property type="match status" value="1"/>
</dbReference>
<dbReference type="Gene3D" id="3.30.160.380">
    <property type="entry name" value="Dicer dimerisation domain"/>
    <property type="match status" value="1"/>
</dbReference>
<protein>
    <recommendedName>
        <fullName evidence="9">Dicer1</fullName>
    </recommendedName>
</protein>
<keyword evidence="2" id="KW-0378">Hydrolase</keyword>
<dbReference type="InterPro" id="IPR038248">
    <property type="entry name" value="Dicer_dimer_sf"/>
</dbReference>
<evidence type="ECO:0000259" key="5">
    <source>
        <dbReference type="PROSITE" id="PS51194"/>
    </source>
</evidence>
<organism evidence="7 8">
    <name type="scientific">Taxus chinensis</name>
    <name type="common">Chinese yew</name>
    <name type="synonym">Taxus wallichiana var. chinensis</name>
    <dbReference type="NCBI Taxonomy" id="29808"/>
    <lineage>
        <taxon>Eukaryota</taxon>
        <taxon>Viridiplantae</taxon>
        <taxon>Streptophyta</taxon>
        <taxon>Embryophyta</taxon>
        <taxon>Tracheophyta</taxon>
        <taxon>Spermatophyta</taxon>
        <taxon>Pinopsida</taxon>
        <taxon>Pinidae</taxon>
        <taxon>Conifers II</taxon>
        <taxon>Cupressales</taxon>
        <taxon>Taxaceae</taxon>
        <taxon>Taxus</taxon>
    </lineage>
</organism>
<comment type="caution">
    <text evidence="7">The sequence shown here is derived from an EMBL/GenBank/DDBJ whole genome shotgun (WGS) entry which is preliminary data.</text>
</comment>
<dbReference type="PANTHER" id="PTHR14950:SF15">
    <property type="entry name" value="DICER-LIKE PROTEIN 4"/>
    <property type="match status" value="1"/>
</dbReference>
<dbReference type="InterPro" id="IPR027417">
    <property type="entry name" value="P-loop_NTPase"/>
</dbReference>
<evidence type="ECO:0000259" key="6">
    <source>
        <dbReference type="PROSITE" id="PS51327"/>
    </source>
</evidence>
<evidence type="ECO:0000256" key="1">
    <source>
        <dbReference type="ARBA" id="ARBA00022741"/>
    </source>
</evidence>
<dbReference type="InterPro" id="IPR005034">
    <property type="entry name" value="Dicer_dimerisation"/>
</dbReference>
<dbReference type="SUPFAM" id="SSF52540">
    <property type="entry name" value="P-loop containing nucleoside triphosphate hydrolases"/>
    <property type="match status" value="1"/>
</dbReference>
<evidence type="ECO:0000259" key="4">
    <source>
        <dbReference type="PROSITE" id="PS50821"/>
    </source>
</evidence>
<gene>
    <name evidence="7" type="ORF">KI387_028633</name>
</gene>
<evidence type="ECO:0008006" key="9">
    <source>
        <dbReference type="Google" id="ProtNLM"/>
    </source>
</evidence>
<evidence type="ECO:0000313" key="7">
    <source>
        <dbReference type="EMBL" id="KAH9296951.1"/>
    </source>
</evidence>
<dbReference type="FunFam" id="3.30.160.380:FF:000001">
    <property type="entry name" value="Endoribonuclease dicer-like 1"/>
    <property type="match status" value="1"/>
</dbReference>
<feature type="domain" description="PAZ" evidence="4">
    <location>
        <begin position="380"/>
        <end position="455"/>
    </location>
</feature>
<dbReference type="Proteomes" id="UP000824469">
    <property type="component" value="Unassembled WGS sequence"/>
</dbReference>
<feature type="non-terminal residue" evidence="7">
    <location>
        <position position="1"/>
    </location>
</feature>
<dbReference type="GO" id="GO:0004525">
    <property type="term" value="F:ribonuclease III activity"/>
    <property type="evidence" value="ECO:0007669"/>
    <property type="project" value="TreeGrafter"/>
</dbReference>
<dbReference type="Pfam" id="PF03368">
    <property type="entry name" value="Dicer_dimer"/>
    <property type="match status" value="1"/>
</dbReference>
<dbReference type="GO" id="GO:0000166">
    <property type="term" value="F:nucleotide binding"/>
    <property type="evidence" value="ECO:0007669"/>
    <property type="project" value="UniProtKB-KW"/>
</dbReference>
<accession>A0AA38FD69</accession>
<evidence type="ECO:0000313" key="8">
    <source>
        <dbReference type="Proteomes" id="UP000824469"/>
    </source>
</evidence>
<dbReference type="GO" id="GO:0005634">
    <property type="term" value="C:nucleus"/>
    <property type="evidence" value="ECO:0007669"/>
    <property type="project" value="TreeGrafter"/>
</dbReference>
<dbReference type="EMBL" id="JAHRHJ020000010">
    <property type="protein sequence ID" value="KAH9296951.1"/>
    <property type="molecule type" value="Genomic_DNA"/>
</dbReference>
<evidence type="ECO:0000256" key="3">
    <source>
        <dbReference type="PROSITE-ProRule" id="PRU00657"/>
    </source>
</evidence>
<dbReference type="GO" id="GO:0030422">
    <property type="term" value="P:siRNA processing"/>
    <property type="evidence" value="ECO:0007669"/>
    <property type="project" value="TreeGrafter"/>
</dbReference>
<dbReference type="Gene3D" id="2.170.260.10">
    <property type="entry name" value="paz domain"/>
    <property type="match status" value="1"/>
</dbReference>
<feature type="domain" description="Helicase C-terminal" evidence="5">
    <location>
        <begin position="1"/>
        <end position="88"/>
    </location>
</feature>
<dbReference type="PROSITE" id="PS51194">
    <property type="entry name" value="HELICASE_CTER"/>
    <property type="match status" value="1"/>
</dbReference>
<feature type="domain" description="Dicer dsRNA-binding fold" evidence="6">
    <location>
        <begin position="110"/>
        <end position="200"/>
    </location>
</feature>
<dbReference type="Pfam" id="PF00271">
    <property type="entry name" value="Helicase_C"/>
    <property type="match status" value="1"/>
</dbReference>
<dbReference type="PROSITE" id="PS50821">
    <property type="entry name" value="PAZ"/>
    <property type="match status" value="1"/>
</dbReference>
<keyword evidence="1" id="KW-0547">Nucleotide-binding</keyword>
<feature type="non-terminal residue" evidence="7">
    <location>
        <position position="455"/>
    </location>
</feature>
<dbReference type="GO" id="GO:0005737">
    <property type="term" value="C:cytoplasm"/>
    <property type="evidence" value="ECO:0007669"/>
    <property type="project" value="TreeGrafter"/>
</dbReference>
<dbReference type="PROSITE" id="PS51327">
    <property type="entry name" value="DICER_DSRBF"/>
    <property type="match status" value="1"/>
</dbReference>
<dbReference type="GO" id="GO:0003723">
    <property type="term" value="F:RNA binding"/>
    <property type="evidence" value="ECO:0007669"/>
    <property type="project" value="UniProtKB-UniRule"/>
</dbReference>
<name>A0AA38FD69_TAXCH</name>
<keyword evidence="8" id="KW-1185">Reference proteome</keyword>
<sequence length="455" mass="52119">VNILVATNVAEEGLDIQTCSLVIRFDLPNTVASFIQSRGRARMLESEYIFLVERGNFSEDRLVKHFVSGEEQMIKEVQDRTPEVAEPYEDDEDQIYKVDVTKATISTGCSISLLYHYCSKLSKDEYFNPVPEFSYFEEPGGVKCLISLPSNAPFRQVDGPLCSSVEKAKRVACLEACRQLHAIGCLTDYLLPGEDEHDEENEDLRHSDSCKLRGAEMGLELYEMFVPFALKGGWNGHTKPVTLSAYLLKFNPIPPDREYTQFALFLESSLPREAATMKIELHLARGRIVNTELIPSSSLEFDPIQLRDALKFQEVYLRIMLDRPDFLEDYVALGREDRNWGSSSTTYLLLPVQSCDAEKDISIEWKIIKEILSSPIFSHTSQKLAEEFCNEHLIKRRDYLRLANGWAPVETLQNTLVLTTHNNTFYCIVDVLPQINSNSKFRECTEYNYSEYFQK</sequence>
<dbReference type="PANTHER" id="PTHR14950">
    <property type="entry name" value="DICER-RELATED"/>
    <property type="match status" value="1"/>
</dbReference>
<keyword evidence="3" id="KW-0694">RNA-binding</keyword>
<evidence type="ECO:0000256" key="2">
    <source>
        <dbReference type="ARBA" id="ARBA00022801"/>
    </source>
</evidence>
<dbReference type="OMA" id="FRECTEY"/>